<sequence length="357" mass="40913">MAKVLLIQNYITNYNLPIYNLLSEEPGVELTVAHFGEKVKNERKFSELILHENKKGPFHFAQENLRAICNEYEVVISLGDIHWVPLMMLGKMINRKFRLIYWGIGVSASYKNRFDENKRWDFLRYFFMRGADALVFYSDYPVEKYNKKGFPRETLFVAHNTVEVPRSAPSNATRDSLLFVGTLYREKGIFELLDAYREAHRINSGLPALNIIGGGDDFENVARWIKEKELADKIRMHGAIYDNKKLEGYFSRALACISPNQAGLSVLMSMAYGVPFVTSVNAITGGERFNIQNNENGILYTDAAELVKVLGDISIAPGKYIRMGEKAKDFYDNFRTPRHMVKGFVDAINFVQSKKLR</sequence>
<evidence type="ECO:0000313" key="2">
    <source>
        <dbReference type="EMBL" id="MBO9153264.1"/>
    </source>
</evidence>
<keyword evidence="3" id="KW-1185">Reference proteome</keyword>
<dbReference type="RefSeq" id="WP_209146232.1">
    <property type="nucleotide sequence ID" value="NZ_JAGHKP010000002.1"/>
</dbReference>
<feature type="domain" description="Glycosyl transferase family 1" evidence="1">
    <location>
        <begin position="168"/>
        <end position="328"/>
    </location>
</feature>
<dbReference type="InterPro" id="IPR001296">
    <property type="entry name" value="Glyco_trans_1"/>
</dbReference>
<evidence type="ECO:0000313" key="3">
    <source>
        <dbReference type="Proteomes" id="UP000679126"/>
    </source>
</evidence>
<accession>A0ABS3YGM5</accession>
<reference evidence="3" key="1">
    <citation type="submission" date="2021-03" db="EMBL/GenBank/DDBJ databases">
        <title>Assistant Professor.</title>
        <authorList>
            <person name="Huq M.A."/>
        </authorList>
    </citation>
    <scope>NUCLEOTIDE SEQUENCE [LARGE SCALE GENOMIC DNA]</scope>
    <source>
        <strain evidence="3">MAH-28</strain>
    </source>
</reference>
<organism evidence="2 3">
    <name type="scientific">Chitinophaga chungangae</name>
    <dbReference type="NCBI Taxonomy" id="2821488"/>
    <lineage>
        <taxon>Bacteria</taxon>
        <taxon>Pseudomonadati</taxon>
        <taxon>Bacteroidota</taxon>
        <taxon>Chitinophagia</taxon>
        <taxon>Chitinophagales</taxon>
        <taxon>Chitinophagaceae</taxon>
        <taxon>Chitinophaga</taxon>
    </lineage>
</organism>
<evidence type="ECO:0000259" key="1">
    <source>
        <dbReference type="Pfam" id="PF00534"/>
    </source>
</evidence>
<dbReference type="Gene3D" id="3.40.50.2000">
    <property type="entry name" value="Glycogen Phosphorylase B"/>
    <property type="match status" value="2"/>
</dbReference>
<dbReference type="PANTHER" id="PTHR12526">
    <property type="entry name" value="GLYCOSYLTRANSFERASE"/>
    <property type="match status" value="1"/>
</dbReference>
<proteinExistence type="predicted"/>
<dbReference type="EMBL" id="JAGHKP010000002">
    <property type="protein sequence ID" value="MBO9153264.1"/>
    <property type="molecule type" value="Genomic_DNA"/>
</dbReference>
<dbReference type="Proteomes" id="UP000679126">
    <property type="component" value="Unassembled WGS sequence"/>
</dbReference>
<gene>
    <name evidence="2" type="ORF">J7I43_13635</name>
</gene>
<dbReference type="Pfam" id="PF00534">
    <property type="entry name" value="Glycos_transf_1"/>
    <property type="match status" value="1"/>
</dbReference>
<dbReference type="CDD" id="cd03801">
    <property type="entry name" value="GT4_PimA-like"/>
    <property type="match status" value="1"/>
</dbReference>
<name>A0ABS3YGM5_9BACT</name>
<dbReference type="PANTHER" id="PTHR12526:SF638">
    <property type="entry name" value="SPORE COAT PROTEIN SA"/>
    <property type="match status" value="1"/>
</dbReference>
<protein>
    <submittedName>
        <fullName evidence="2">Glycosyltransferase family 4 protein</fullName>
    </submittedName>
</protein>
<dbReference type="SUPFAM" id="SSF53756">
    <property type="entry name" value="UDP-Glycosyltransferase/glycogen phosphorylase"/>
    <property type="match status" value="1"/>
</dbReference>
<comment type="caution">
    <text evidence="2">The sequence shown here is derived from an EMBL/GenBank/DDBJ whole genome shotgun (WGS) entry which is preliminary data.</text>
</comment>